<feature type="transmembrane region" description="Helical" evidence="2">
    <location>
        <begin position="555"/>
        <end position="580"/>
    </location>
</feature>
<dbReference type="EMBL" id="ML977662">
    <property type="protein sequence ID" value="KAF1994384.1"/>
    <property type="molecule type" value="Genomic_DNA"/>
</dbReference>
<reference evidence="3" key="1">
    <citation type="journal article" date="2020" name="Stud. Mycol.">
        <title>101 Dothideomycetes genomes: a test case for predicting lifestyles and emergence of pathogens.</title>
        <authorList>
            <person name="Haridas S."/>
            <person name="Albert R."/>
            <person name="Binder M."/>
            <person name="Bloem J."/>
            <person name="Labutti K."/>
            <person name="Salamov A."/>
            <person name="Andreopoulos B."/>
            <person name="Baker S."/>
            <person name="Barry K."/>
            <person name="Bills G."/>
            <person name="Bluhm B."/>
            <person name="Cannon C."/>
            <person name="Castanera R."/>
            <person name="Culley D."/>
            <person name="Daum C."/>
            <person name="Ezra D."/>
            <person name="Gonzalez J."/>
            <person name="Henrissat B."/>
            <person name="Kuo A."/>
            <person name="Liang C."/>
            <person name="Lipzen A."/>
            <person name="Lutzoni F."/>
            <person name="Magnuson J."/>
            <person name="Mondo S."/>
            <person name="Nolan M."/>
            <person name="Ohm R."/>
            <person name="Pangilinan J."/>
            <person name="Park H.-J."/>
            <person name="Ramirez L."/>
            <person name="Alfaro M."/>
            <person name="Sun H."/>
            <person name="Tritt A."/>
            <person name="Yoshinaga Y."/>
            <person name="Zwiers L.-H."/>
            <person name="Turgeon B."/>
            <person name="Goodwin S."/>
            <person name="Spatafora J."/>
            <person name="Crous P."/>
            <person name="Grigoriev I."/>
        </authorList>
    </citation>
    <scope>NUCLEOTIDE SEQUENCE</scope>
    <source>
        <strain evidence="3">CBS 123094</strain>
    </source>
</reference>
<feature type="region of interest" description="Disordered" evidence="1">
    <location>
        <begin position="1"/>
        <end position="86"/>
    </location>
</feature>
<keyword evidence="2" id="KW-1133">Transmembrane helix</keyword>
<dbReference type="PANTHER" id="PTHR37544">
    <property type="entry name" value="SPRAY-RELATED"/>
    <property type="match status" value="1"/>
</dbReference>
<dbReference type="Pfam" id="PF11915">
    <property type="entry name" value="DUF3433"/>
    <property type="match status" value="1"/>
</dbReference>
<dbReference type="AlphaFoldDB" id="A0A6A5VZE9"/>
<evidence type="ECO:0000313" key="3">
    <source>
        <dbReference type="EMBL" id="KAF1994384.1"/>
    </source>
</evidence>
<name>A0A6A5VZE9_9PLEO</name>
<dbReference type="Proteomes" id="UP000799779">
    <property type="component" value="Unassembled WGS sequence"/>
</dbReference>
<feature type="transmembrane region" description="Helical" evidence="2">
    <location>
        <begin position="220"/>
        <end position="244"/>
    </location>
</feature>
<dbReference type="OrthoDB" id="3522351at2759"/>
<feature type="compositionally biased region" description="Low complexity" evidence="1">
    <location>
        <begin position="57"/>
        <end position="67"/>
    </location>
</feature>
<dbReference type="InterPro" id="IPR021840">
    <property type="entry name" value="DUF3433"/>
</dbReference>
<accession>A0A6A5VZE9</accession>
<protein>
    <submittedName>
        <fullName evidence="3">Uncharacterized protein</fullName>
    </submittedName>
</protein>
<feature type="transmembrane region" description="Helical" evidence="2">
    <location>
        <begin position="98"/>
        <end position="121"/>
    </location>
</feature>
<evidence type="ECO:0000313" key="4">
    <source>
        <dbReference type="Proteomes" id="UP000799779"/>
    </source>
</evidence>
<feature type="transmembrane region" description="Helical" evidence="2">
    <location>
        <begin position="147"/>
        <end position="166"/>
    </location>
</feature>
<feature type="compositionally biased region" description="Polar residues" evidence="1">
    <location>
        <begin position="41"/>
        <end position="54"/>
    </location>
</feature>
<feature type="compositionally biased region" description="Low complexity" evidence="1">
    <location>
        <begin position="14"/>
        <end position="33"/>
    </location>
</feature>
<evidence type="ECO:0000256" key="1">
    <source>
        <dbReference type="SAM" id="MobiDB-lite"/>
    </source>
</evidence>
<keyword evidence="2" id="KW-0812">Transmembrane</keyword>
<organism evidence="3 4">
    <name type="scientific">Amniculicola lignicola CBS 123094</name>
    <dbReference type="NCBI Taxonomy" id="1392246"/>
    <lineage>
        <taxon>Eukaryota</taxon>
        <taxon>Fungi</taxon>
        <taxon>Dikarya</taxon>
        <taxon>Ascomycota</taxon>
        <taxon>Pezizomycotina</taxon>
        <taxon>Dothideomycetes</taxon>
        <taxon>Pleosporomycetidae</taxon>
        <taxon>Pleosporales</taxon>
        <taxon>Amniculicolaceae</taxon>
        <taxon>Amniculicola</taxon>
    </lineage>
</organism>
<sequence>MADNLTVPLSRQVSATDSTRPASRASASSTIPILQSPSPPGLQSTTQYGTQSLPHVNGANGANGANGQRPSSLSTRQQPPVVPHDNNLKEWRSTKIKWPYLSIILLITVCFITTIAVLTFFSQRDHGFARESRPPPFLQRNPGLRKAIWEQGIFYTAVPAFIMTIYRTMWDTAVMAFADRQPYVDLMKSGGRSPKRTILLDYKMEFILYRWISAFKNRHFVLSASMLASLVLSFGIVPLTSFLFMMDTTLSNSTLPIALDTYYNGSLKSWVHGSVSIPNLRPVLDTAAGLHMQNLRAPANSDGTLAFPHYTLRAEAGNSNVSTQTVAYGLTGGCIEIPEGQYEKKEQRSSQSVIIEVRTVDRGCPIMGRIDFRADPLFSGTIFTRSWHTSTCSEKSGYTRLSFLAARYDKPSQSIQNFTLLSCKPYYFMTSGTLVQRSESGKHPHLLYYHEDQGNRTEQPSNLIYAMRLYLEWRVNLLTYIDYTDPVDGNEFAKDVYKLAAQADPLEPLSPDPLVKAMGTLFETLYAVFASMYLFEDLVPPQNETAIYMVAEKRLLVVPVAAYIILGVLSVTAILNICLFRSSLEESMLKEEPFSLMSYAGILYKSEVNTTIMAKVVNNEPYDPGMARESAKRLYNLEDKNVTWLYDKATGIIKFKGSLQMQTVDVNGKAVPGPRRVVFSQFTKEKSKRWVRSVMKRLRAVVTSVSTGSRTATLWIVEKGESFWEILKGCYRVTKREIVRLVNFRK</sequence>
<evidence type="ECO:0000256" key="2">
    <source>
        <dbReference type="SAM" id="Phobius"/>
    </source>
</evidence>
<keyword evidence="4" id="KW-1185">Reference proteome</keyword>
<dbReference type="PANTHER" id="PTHR37544:SF3">
    <property type="entry name" value="SPRAY"/>
    <property type="match status" value="1"/>
</dbReference>
<keyword evidence="2" id="KW-0472">Membrane</keyword>
<feature type="compositionally biased region" description="Polar residues" evidence="1">
    <location>
        <begin position="68"/>
        <end position="78"/>
    </location>
</feature>
<gene>
    <name evidence="3" type="ORF">P154DRAFT_567385</name>
</gene>
<proteinExistence type="predicted"/>